<evidence type="ECO:0000256" key="2">
    <source>
        <dbReference type="ARBA" id="ARBA00009137"/>
    </source>
</evidence>
<feature type="transmembrane region" description="Helical" evidence="10">
    <location>
        <begin position="615"/>
        <end position="634"/>
    </location>
</feature>
<feature type="transmembrane region" description="Helical" evidence="10">
    <location>
        <begin position="490"/>
        <end position="518"/>
    </location>
</feature>
<dbReference type="GO" id="GO:0005886">
    <property type="term" value="C:plasma membrane"/>
    <property type="evidence" value="ECO:0007669"/>
    <property type="project" value="InterPro"/>
</dbReference>
<feature type="transmembrane region" description="Helical" evidence="10">
    <location>
        <begin position="675"/>
        <end position="693"/>
    </location>
</feature>
<dbReference type="OrthoDB" id="9999863at2759"/>
<dbReference type="GO" id="GO:0140107">
    <property type="term" value="F:high-affinity potassium ion transmembrane transporter activity"/>
    <property type="evidence" value="ECO:0007669"/>
    <property type="project" value="TreeGrafter"/>
</dbReference>
<dbReference type="NCBIfam" id="TIGR00934">
    <property type="entry name" value="2a38euk"/>
    <property type="match status" value="1"/>
</dbReference>
<evidence type="ECO:0000256" key="8">
    <source>
        <dbReference type="ARBA" id="ARBA00023065"/>
    </source>
</evidence>
<organism evidence="12 13">
    <name type="scientific">Tuber borchii</name>
    <name type="common">White truffle</name>
    <dbReference type="NCBI Taxonomy" id="42251"/>
    <lineage>
        <taxon>Eukaryota</taxon>
        <taxon>Fungi</taxon>
        <taxon>Dikarya</taxon>
        <taxon>Ascomycota</taxon>
        <taxon>Pezizomycotina</taxon>
        <taxon>Pezizomycetes</taxon>
        <taxon>Pezizales</taxon>
        <taxon>Tuberaceae</taxon>
        <taxon>Tuber</taxon>
    </lineage>
</organism>
<protein>
    <recommendedName>
        <fullName evidence="10">Potassium transport protein</fullName>
    </recommendedName>
</protein>
<dbReference type="EMBL" id="NESQ01000090">
    <property type="protein sequence ID" value="PUU79511.1"/>
    <property type="molecule type" value="Genomic_DNA"/>
</dbReference>
<comment type="similarity">
    <text evidence="2 10">Belongs to the TrkH potassium transport family.</text>
</comment>
<evidence type="ECO:0000256" key="10">
    <source>
        <dbReference type="PIRNR" id="PIRNR002450"/>
    </source>
</evidence>
<dbReference type="PIRSF" id="PIRSF002450">
    <property type="entry name" value="K+_transpter_TRK"/>
    <property type="match status" value="1"/>
</dbReference>
<feature type="transmembrane region" description="Helical" evidence="10">
    <location>
        <begin position="699"/>
        <end position="723"/>
    </location>
</feature>
<feature type="region of interest" description="Disordered" evidence="11">
    <location>
        <begin position="356"/>
        <end position="382"/>
    </location>
</feature>
<feature type="compositionally biased region" description="Polar residues" evidence="11">
    <location>
        <begin position="309"/>
        <end position="325"/>
    </location>
</feature>
<keyword evidence="7 10" id="KW-1133">Transmembrane helix</keyword>
<feature type="transmembrane region" description="Helical" evidence="10">
    <location>
        <begin position="12"/>
        <end position="37"/>
    </location>
</feature>
<evidence type="ECO:0000256" key="9">
    <source>
        <dbReference type="ARBA" id="ARBA00023136"/>
    </source>
</evidence>
<dbReference type="InterPro" id="IPR015958">
    <property type="entry name" value="Trk1_fungi"/>
</dbReference>
<dbReference type="InterPro" id="IPR051143">
    <property type="entry name" value="TrkH_K-transport"/>
</dbReference>
<dbReference type="PANTHER" id="PTHR31064">
    <property type="entry name" value="POTASSIUM TRANSPORT PROTEIN DDB_G0292412-RELATED"/>
    <property type="match status" value="1"/>
</dbReference>
<evidence type="ECO:0000256" key="4">
    <source>
        <dbReference type="ARBA" id="ARBA00022538"/>
    </source>
</evidence>
<dbReference type="Pfam" id="PF02386">
    <property type="entry name" value="TrkH"/>
    <property type="match status" value="1"/>
</dbReference>
<dbReference type="Proteomes" id="UP000244722">
    <property type="component" value="Unassembled WGS sequence"/>
</dbReference>
<name>A0A2T6ZVI6_TUBBO</name>
<evidence type="ECO:0000256" key="7">
    <source>
        <dbReference type="ARBA" id="ARBA00022989"/>
    </source>
</evidence>
<dbReference type="PANTHER" id="PTHR31064:SF30">
    <property type="entry name" value="HIGH-AFFINITY POTASSIUM TRANSPORT PROTEIN-RELATED"/>
    <property type="match status" value="1"/>
</dbReference>
<dbReference type="InterPro" id="IPR004773">
    <property type="entry name" value="K/Na_transp_Trk1/HKT1"/>
</dbReference>
<feature type="transmembrane region" description="Helical" evidence="10">
    <location>
        <begin position="420"/>
        <end position="440"/>
    </location>
</feature>
<dbReference type="GO" id="GO:1990573">
    <property type="term" value="P:potassium ion import across plasma membrane"/>
    <property type="evidence" value="ECO:0007669"/>
    <property type="project" value="TreeGrafter"/>
</dbReference>
<feature type="transmembrane region" description="Helical" evidence="10">
    <location>
        <begin position="72"/>
        <end position="97"/>
    </location>
</feature>
<evidence type="ECO:0000256" key="5">
    <source>
        <dbReference type="ARBA" id="ARBA00022692"/>
    </source>
</evidence>
<feature type="region of interest" description="Disordered" evidence="11">
    <location>
        <begin position="291"/>
        <end position="326"/>
    </location>
</feature>
<keyword evidence="9 10" id="KW-0472">Membrane</keyword>
<feature type="compositionally biased region" description="Polar residues" evidence="11">
    <location>
        <begin position="801"/>
        <end position="811"/>
    </location>
</feature>
<keyword evidence="13" id="KW-1185">Reference proteome</keyword>
<proteinExistence type="inferred from homology"/>
<dbReference type="STRING" id="42251.A0A2T6ZVI6"/>
<reference evidence="12 13" key="1">
    <citation type="submission" date="2017-04" db="EMBL/GenBank/DDBJ databases">
        <title>Draft genome sequence of Tuber borchii Vittad., a whitish edible truffle.</title>
        <authorList>
            <consortium name="DOE Joint Genome Institute"/>
            <person name="Murat C."/>
            <person name="Kuo A."/>
            <person name="Barry K.W."/>
            <person name="Clum A."/>
            <person name="Dockter R.B."/>
            <person name="Fauchery L."/>
            <person name="Iotti M."/>
            <person name="Kohler A."/>
            <person name="Labutti K."/>
            <person name="Lindquist E.A."/>
            <person name="Lipzen A."/>
            <person name="Ohm R.A."/>
            <person name="Wang M."/>
            <person name="Grigoriev I.V."/>
            <person name="Zambonelli A."/>
            <person name="Martin F.M."/>
        </authorList>
    </citation>
    <scope>NUCLEOTIDE SEQUENCE [LARGE SCALE GENOMIC DNA]</scope>
    <source>
        <strain evidence="12 13">Tbo3840</strain>
    </source>
</reference>
<keyword evidence="8 10" id="KW-0406">Ion transport</keyword>
<keyword evidence="3 10" id="KW-0813">Transport</keyword>
<keyword evidence="5 10" id="KW-0812">Transmembrane</keyword>
<gene>
    <name evidence="12" type="ORF">B9Z19DRAFT_979380</name>
</gene>
<feature type="transmembrane region" description="Helical" evidence="10">
    <location>
        <begin position="552"/>
        <end position="576"/>
    </location>
</feature>
<keyword evidence="4 10" id="KW-0633">Potassium transport</keyword>
<dbReference type="GO" id="GO:0030007">
    <property type="term" value="P:intracellular potassium ion homeostasis"/>
    <property type="evidence" value="ECO:0007669"/>
    <property type="project" value="UniProtKB-UniRule"/>
</dbReference>
<evidence type="ECO:0000256" key="3">
    <source>
        <dbReference type="ARBA" id="ARBA00022448"/>
    </source>
</evidence>
<evidence type="ECO:0000256" key="1">
    <source>
        <dbReference type="ARBA" id="ARBA00004141"/>
    </source>
</evidence>
<dbReference type="AlphaFoldDB" id="A0A2T6ZVI6"/>
<feature type="region of interest" description="Disordered" evidence="11">
    <location>
        <begin position="785"/>
        <end position="811"/>
    </location>
</feature>
<feature type="compositionally biased region" description="Polar residues" evidence="11">
    <location>
        <begin position="206"/>
        <end position="220"/>
    </location>
</feature>
<keyword evidence="6 10" id="KW-0630">Potassium</keyword>
<comment type="caution">
    <text evidence="12">The sequence shown here is derived from an EMBL/GenBank/DDBJ whole genome shotgun (WGS) entry which is preliminary data.</text>
</comment>
<evidence type="ECO:0000256" key="6">
    <source>
        <dbReference type="ARBA" id="ARBA00022958"/>
    </source>
</evidence>
<sequence>MGLAEKWQFKPHFNFITIHYAYIIGMAIISSIIIYPYKNMDYIDALFFAAGGATQSGLNTVDGNLLKLYQQLVVYFLPMLTTPIFINTCVVFVRLYWFEKRFENIVSLTRQPSRARSALSKGTFDDNLETGREEMGVRGREITVLRAEPGAPSNLSKQSLSFGPGQNAGDQRRSMDSDIAPESVRSQTLQGRSSSDGAHGSESSGIASFTAQGPQCQRQNSEAAGIQFVDLPSPLRDGSGNMNACASPHIAFAEKQRNYGRGKALRIPGPREFEKGYRAQEIDEDDVGTLYRSRTTGEGDRNCDLGSPASRTHSLGNGVSGSNNVRQRKLPPLEQFLPRASTVERVISSAFTVGQNPKRRNTSPFSRLSRKTTKEPPNMPYLSYTPTLGRNSQFVDLSDEERDELGGIEYRSLKLLAKVLVGYYLFFHVFGVVCFTPWIWATYDHVYKDYVRSIGVNPTWWAIYSAQTAFNDLGFTLTPDSMVSFRSATFVLIIMTFLIIIGNTAFPCMLRLIIWIMFKLCPEKSSHKESLNFLLDHPRRCFTLLFPSGPTWMLFGILIILNITDVILFIVLDLNAGDVIDIPVGQRVMGAIFQAASTRTAGLAVVNLADLHPAVQVNYMLMMYISVFPIAISVRRTNVYEESSLGIYANTDDEDNGKEASFVGAHLRKQLSFDLWYIFLGLFIITISEGSRIQDTKDYAFTTFAILFEVVSAYGTVGLSLGYPNSNASFSAQFGVIGKLVIIAMQLRGRHRGLPYELDRAILLPSESLQQKEARDAQLRALRRRGSSFSQVGGRPLTGVRSVQSQAIEDH</sequence>
<feature type="compositionally biased region" description="Low complexity" evidence="11">
    <location>
        <begin position="193"/>
        <end position="205"/>
    </location>
</feature>
<comment type="subcellular location">
    <subcellularLocation>
        <location evidence="1">Membrane</location>
        <topology evidence="1">Multi-pass membrane protein</topology>
    </subcellularLocation>
</comment>
<evidence type="ECO:0000256" key="11">
    <source>
        <dbReference type="SAM" id="MobiDB-lite"/>
    </source>
</evidence>
<evidence type="ECO:0000313" key="12">
    <source>
        <dbReference type="EMBL" id="PUU79511.1"/>
    </source>
</evidence>
<accession>A0A2T6ZVI6</accession>
<evidence type="ECO:0000313" key="13">
    <source>
        <dbReference type="Proteomes" id="UP000244722"/>
    </source>
</evidence>
<dbReference type="InterPro" id="IPR003445">
    <property type="entry name" value="Cat_transpt"/>
</dbReference>
<feature type="region of interest" description="Disordered" evidence="11">
    <location>
        <begin position="147"/>
        <end position="220"/>
    </location>
</feature>